<gene>
    <name evidence="15" type="ORF">g.39786</name>
</gene>
<evidence type="ECO:0000256" key="3">
    <source>
        <dbReference type="ARBA" id="ARBA00010600"/>
    </source>
</evidence>
<dbReference type="InterPro" id="IPR016900">
    <property type="entry name" value="Alg10"/>
</dbReference>
<feature type="transmembrane region" description="Helical" evidence="14">
    <location>
        <begin position="283"/>
        <end position="303"/>
    </location>
</feature>
<evidence type="ECO:0000256" key="5">
    <source>
        <dbReference type="ARBA" id="ARBA00018512"/>
    </source>
</evidence>
<evidence type="ECO:0000256" key="1">
    <source>
        <dbReference type="ARBA" id="ARBA00004477"/>
    </source>
</evidence>
<keyword evidence="8 14" id="KW-0812">Transmembrane</keyword>
<comment type="catalytic activity">
    <reaction evidence="13">
        <text>an alpha-D-Glc-(1-&gt;3)-alpha-D-Glc-(1-&gt;3)-alpha-D-Man-(1-&gt;2)-alpha-D-Man-(1-&gt;2)-alpha-D-Man-(1-&gt;3)-[alpha-D-Man-(1-&gt;2)-alpha-D-Man-(1-&gt;3)-[alpha-D-Man-(1-&gt;2)-alpha-D-Man-(1-&gt;6)]-alpha-D-Man-(1-&gt;6)]-beta-D-Man-(1-&gt;4)-beta-D-GlcNAc-(1-&gt;4)-alpha-D-GlcNAc-diphospho-di-trans,poly-cis-dolichol + a di-trans,poly-cis-dolichyl beta-D-glucosyl phosphate = a alpha-D-Glc-(1-&gt;2)-alpha-D-Glc-(1-&gt;3)-alpha-D-Glc-(1-&gt;3)-alpha-D-Man-(1-&gt;2)-alpha-D-Man-(1-&gt;2)-alpha-D-Man-(1-&gt;3)-[alpha-D-Man-(1-&gt;2)-alpha-D-Man-(1-&gt;3)-[alpha-D-Man-(1-&gt;2)-alpha-D-Man-(1-&gt;6)]-alpha-D-Man-(1-&gt;6)]-beta-D-Man-(1-&gt;4)-beta-D-GlcNAc-(1-&gt;4)-alpha-D-GlcNAc-diphospho-di-trans,poly-cis-dolichol + a di-trans,poly-cis-dolichyl phosphate + H(+)</text>
        <dbReference type="Rhea" id="RHEA:29543"/>
        <dbReference type="Rhea" id="RHEA-COMP:19498"/>
        <dbReference type="Rhea" id="RHEA-COMP:19502"/>
        <dbReference type="Rhea" id="RHEA-COMP:19512"/>
        <dbReference type="Rhea" id="RHEA-COMP:19522"/>
        <dbReference type="ChEBI" id="CHEBI:15378"/>
        <dbReference type="ChEBI" id="CHEBI:57525"/>
        <dbReference type="ChEBI" id="CHEBI:57683"/>
        <dbReference type="ChEBI" id="CHEBI:132522"/>
        <dbReference type="ChEBI" id="CHEBI:132523"/>
        <dbReference type="EC" id="2.4.1.256"/>
    </reaction>
    <physiologicalReaction direction="left-to-right" evidence="13">
        <dbReference type="Rhea" id="RHEA:29544"/>
    </physiologicalReaction>
</comment>
<dbReference type="GO" id="GO:0006488">
    <property type="term" value="P:dolichol-linked oligosaccharide biosynthetic process"/>
    <property type="evidence" value="ECO:0007669"/>
    <property type="project" value="UniProtKB-UniRule"/>
</dbReference>
<sequence length="463" mass="54220">MKRKNLLVSLALFFFINCIIFSIIYSAQSKPFIDEIFHIPQTIKYCRGYFDEWDPKITTLPGLYYISVGVLMPLSALTGVDLCCVYGLRAINMIVSAVNFYLIYNISKRLHPNVMDDWKHLMTAANLAMLPPLYFFTFLYYTDIVSTCLVLLCYLLHLQHRPWLAATAGFMAVITRQTNIIWVAFFAFETIIEYLKEEAVWRRKKKITSVVESSFKYLQILNFVVIDLSKQDSYKIGHFIGRVLSSVIGYLLIGLMFFGFVVYNRGIVVGDRTAHAVTIHLPQLLYFALFASVFSGPHFVVKVRQFFQAVLLNRMYYLVALGLCVLAVHLNTMAHPYLLADNRHYTFYLWKRLFAKEKLRDLVIPWYIYGLYCIHDSIKHKSITFQIAYWGCVVLNLVPQRLLEFRYFIVPYLMFRLQMKPGLFWQLLFEGLLAFAVNGLTVFMFVSRTFYWPDSPEPQRFIW</sequence>
<feature type="transmembrane region" description="Helical" evidence="14">
    <location>
        <begin position="127"/>
        <end position="157"/>
    </location>
</feature>
<evidence type="ECO:0000256" key="8">
    <source>
        <dbReference type="ARBA" id="ARBA00022692"/>
    </source>
</evidence>
<comment type="similarity">
    <text evidence="3 14">Belongs to the ALG10 glucosyltransferase family.</text>
</comment>
<evidence type="ECO:0000256" key="4">
    <source>
        <dbReference type="ARBA" id="ARBA00011967"/>
    </source>
</evidence>
<keyword evidence="11 14" id="KW-0472">Membrane</keyword>
<dbReference type="EC" id="2.4.1.256" evidence="4 14"/>
<feature type="transmembrane region" description="Helical" evidence="14">
    <location>
        <begin position="6"/>
        <end position="27"/>
    </location>
</feature>
<keyword evidence="10 14" id="KW-1133">Transmembrane helix</keyword>
<dbReference type="PIRSF" id="PIRSF028810">
    <property type="entry name" value="Alpha1_2_glucosyltferase_Alg10"/>
    <property type="match status" value="1"/>
</dbReference>
<evidence type="ECO:0000256" key="13">
    <source>
        <dbReference type="ARBA" id="ARBA00048064"/>
    </source>
</evidence>
<keyword evidence="9" id="KW-0256">Endoplasmic reticulum</keyword>
<reference evidence="15" key="1">
    <citation type="submission" date="2015-11" db="EMBL/GenBank/DDBJ databases">
        <title>De novo transcriptome assembly of four potential Pierce s Disease insect vectors from Arizona vineyards.</title>
        <authorList>
            <person name="Tassone E.E."/>
        </authorList>
    </citation>
    <scope>NUCLEOTIDE SEQUENCE</scope>
</reference>
<evidence type="ECO:0000256" key="9">
    <source>
        <dbReference type="ARBA" id="ARBA00022824"/>
    </source>
</evidence>
<feature type="transmembrane region" description="Helical" evidence="14">
    <location>
        <begin position="239"/>
        <end position="263"/>
    </location>
</feature>
<feature type="transmembrane region" description="Helical" evidence="14">
    <location>
        <begin position="315"/>
        <end position="339"/>
    </location>
</feature>
<keyword evidence="6 14" id="KW-0328">Glycosyltransferase</keyword>
<evidence type="ECO:0000256" key="12">
    <source>
        <dbReference type="ARBA" id="ARBA00044727"/>
    </source>
</evidence>
<evidence type="ECO:0000256" key="11">
    <source>
        <dbReference type="ARBA" id="ARBA00023136"/>
    </source>
</evidence>
<dbReference type="GO" id="GO:0005789">
    <property type="term" value="C:endoplasmic reticulum membrane"/>
    <property type="evidence" value="ECO:0007669"/>
    <property type="project" value="UniProtKB-SubCell"/>
</dbReference>
<comment type="function">
    <text evidence="12">Dol-P-Glc:Glc(2)Man(9)GlcNAc(2)-PP-Dol alpha-1,2-glucosyltransferase that operates in the biosynthetic pathway of dolichol-linked oligosaccharides, the glycan precursors employed in protein asparagine (N)-glycosylation. The assembly of dolichol-linked oligosaccharides begins on the cytosolic side of the endoplasmic reticulum membrane and finishes in its lumen. The sequential addition of sugars to dolichol pyrophosphate produces dolichol-linked oligosaccharides containing fourteen sugars, including two GlcNAcs, nine mannoses and three glucoses. Once assembled, the oligosaccharide is transferred from the lipid to nascent proteins by oligosaccharyltransferases. In the lumen of the endoplasmic reticulum, adds the third and last glucose residue from dolichyl phosphate glucose (Dol-P-Glc) onto the lipid-linked oligosaccharide intermediate Glc(2)Man(9)GlcNAc(2)-PP-Dol to produce Glc(3)Man(9)GlcNAc(2)-PP-Dol.</text>
</comment>
<protein>
    <recommendedName>
        <fullName evidence="5 14">Dol-P-Glc:Glc(2)Man(9)GlcNAc(2)-PP-Dol alpha-1,2-glucosyltransferase</fullName>
        <ecNumber evidence="4 14">2.4.1.256</ecNumber>
    </recommendedName>
</protein>
<comment type="subcellular location">
    <subcellularLocation>
        <location evidence="1">Endoplasmic reticulum membrane</location>
        <topology evidence="1">Multi-pass membrane protein</topology>
    </subcellularLocation>
</comment>
<dbReference type="EMBL" id="GECU01018951">
    <property type="protein sequence ID" value="JAS88755.1"/>
    <property type="molecule type" value="Transcribed_RNA"/>
</dbReference>
<comment type="caution">
    <text evidence="14">Lacks conserved residue(s) required for the propagation of feature annotation.</text>
</comment>
<dbReference type="GO" id="GO:0106073">
    <property type="term" value="F:dolichyl pyrophosphate Glc2Man9GlcNAc2 alpha-1,2-glucosyltransferase activity"/>
    <property type="evidence" value="ECO:0007669"/>
    <property type="project" value="UniProtKB-UniRule"/>
</dbReference>
<comment type="pathway">
    <text evidence="2">Protein modification; protein glycosylation.</text>
</comment>
<organism evidence="15">
    <name type="scientific">Homalodisca liturata</name>
    <dbReference type="NCBI Taxonomy" id="320908"/>
    <lineage>
        <taxon>Eukaryota</taxon>
        <taxon>Metazoa</taxon>
        <taxon>Ecdysozoa</taxon>
        <taxon>Arthropoda</taxon>
        <taxon>Hexapoda</taxon>
        <taxon>Insecta</taxon>
        <taxon>Pterygota</taxon>
        <taxon>Neoptera</taxon>
        <taxon>Paraneoptera</taxon>
        <taxon>Hemiptera</taxon>
        <taxon>Auchenorrhyncha</taxon>
        <taxon>Membracoidea</taxon>
        <taxon>Cicadellidae</taxon>
        <taxon>Cicadellinae</taxon>
        <taxon>Proconiini</taxon>
        <taxon>Homalodisca</taxon>
    </lineage>
</organism>
<evidence type="ECO:0000256" key="6">
    <source>
        <dbReference type="ARBA" id="ARBA00022676"/>
    </source>
</evidence>
<dbReference type="PANTHER" id="PTHR12989">
    <property type="entry name" value="ALPHA-1,2-GLUCOSYLTRANSFERASE ALG10"/>
    <property type="match status" value="1"/>
</dbReference>
<evidence type="ECO:0000256" key="14">
    <source>
        <dbReference type="PIRNR" id="PIRNR028810"/>
    </source>
</evidence>
<keyword evidence="7" id="KW-0808">Transferase</keyword>
<dbReference type="PANTHER" id="PTHR12989:SF10">
    <property type="entry name" value="DOL-P-GLC:GLC(2)MAN(9)GLCNAC(2)-PP-DOL ALPHA-1,2-GLUCOSYLTRANSFERASE-RELATED"/>
    <property type="match status" value="1"/>
</dbReference>
<feature type="transmembrane region" description="Helical" evidence="14">
    <location>
        <begin position="163"/>
        <end position="188"/>
    </location>
</feature>
<evidence type="ECO:0000256" key="7">
    <source>
        <dbReference type="ARBA" id="ARBA00022679"/>
    </source>
</evidence>
<feature type="transmembrane region" description="Helical" evidence="14">
    <location>
        <begin position="423"/>
        <end position="446"/>
    </location>
</feature>
<dbReference type="AlphaFoldDB" id="A0A1B6IPA8"/>
<evidence type="ECO:0000313" key="15">
    <source>
        <dbReference type="EMBL" id="JAS88755.1"/>
    </source>
</evidence>
<evidence type="ECO:0000256" key="10">
    <source>
        <dbReference type="ARBA" id="ARBA00022989"/>
    </source>
</evidence>
<accession>A0A1B6IPA8</accession>
<name>A0A1B6IPA8_9HEMI</name>
<dbReference type="Pfam" id="PF04922">
    <property type="entry name" value="DIE2_ALG10"/>
    <property type="match status" value="1"/>
</dbReference>
<proteinExistence type="inferred from homology"/>
<feature type="transmembrane region" description="Helical" evidence="14">
    <location>
        <begin position="86"/>
        <end position="106"/>
    </location>
</feature>
<feature type="transmembrane region" description="Helical" evidence="14">
    <location>
        <begin position="62"/>
        <end position="80"/>
    </location>
</feature>
<evidence type="ECO:0000256" key="2">
    <source>
        <dbReference type="ARBA" id="ARBA00004922"/>
    </source>
</evidence>